<sequence length="430" mass="47406">MHERTQRAVARLLFAFCCAVPTSIVVFSILVTWTSWYQSRKLAELTHHLNLQTGLVFQIDTCRRIAPGKYVLKNVRVSDPDTRQHVVTIRLIDYLHERDHVAMVLHQPEFQSAGLGHAWTMLHDRLISRPAQTVLPISIAATDVSILSRTGSMPPLDVSATITPEGESVRLIARAENTARQIGPRIRVELFRDRDREVPATELVLSTDGTALPCSALAEYAPAIEHLGPRAEFTGVIACRQTTHGWSFDLGSSSLTKLSLNDLTDHLPHRVIGQAALHFRRCVIDPGESVHLVGTLQSTKPANLRIKTPLLMAMRDHLAMAVDERELVPNPNGIECELALDFDIRDETMTLTGIGDNVVLYSRGRPIAAPPAQRIDAARVTAMLAPPSRWMAAWNSVLLPSSPAAASDGLPAATFRSVRNLDGEASIRQR</sequence>
<evidence type="ECO:0000256" key="1">
    <source>
        <dbReference type="SAM" id="Phobius"/>
    </source>
</evidence>
<keyword evidence="3" id="KW-1185">Reference proteome</keyword>
<keyword evidence="1" id="KW-0472">Membrane</keyword>
<proteinExistence type="predicted"/>
<keyword evidence="1" id="KW-1133">Transmembrane helix</keyword>
<name>A0ABX5Y138_9BACT</name>
<evidence type="ECO:0000313" key="2">
    <source>
        <dbReference type="EMBL" id="QDV87983.1"/>
    </source>
</evidence>
<keyword evidence="1" id="KW-0812">Transmembrane</keyword>
<accession>A0ABX5Y138</accession>
<dbReference type="EMBL" id="CP036432">
    <property type="protein sequence ID" value="QDV87983.1"/>
    <property type="molecule type" value="Genomic_DNA"/>
</dbReference>
<dbReference type="RefSeq" id="WP_145219972.1">
    <property type="nucleotide sequence ID" value="NZ_CP036432.1"/>
</dbReference>
<gene>
    <name evidence="2" type="ORF">TBK1r_70150</name>
</gene>
<evidence type="ECO:0000313" key="3">
    <source>
        <dbReference type="Proteomes" id="UP000318081"/>
    </source>
</evidence>
<protein>
    <submittedName>
        <fullName evidence="2">Uncharacterized protein</fullName>
    </submittedName>
</protein>
<dbReference type="Proteomes" id="UP000318081">
    <property type="component" value="Chromosome"/>
</dbReference>
<feature type="transmembrane region" description="Helical" evidence="1">
    <location>
        <begin position="12"/>
        <end position="36"/>
    </location>
</feature>
<reference evidence="2 3" key="1">
    <citation type="submission" date="2019-02" db="EMBL/GenBank/DDBJ databases">
        <title>Deep-cultivation of Planctomycetes and their phenomic and genomic characterization uncovers novel biology.</title>
        <authorList>
            <person name="Wiegand S."/>
            <person name="Jogler M."/>
            <person name="Boedeker C."/>
            <person name="Pinto D."/>
            <person name="Vollmers J."/>
            <person name="Rivas-Marin E."/>
            <person name="Kohn T."/>
            <person name="Peeters S.H."/>
            <person name="Heuer A."/>
            <person name="Rast P."/>
            <person name="Oberbeckmann S."/>
            <person name="Bunk B."/>
            <person name="Jeske O."/>
            <person name="Meyerdierks A."/>
            <person name="Storesund J.E."/>
            <person name="Kallscheuer N."/>
            <person name="Luecker S."/>
            <person name="Lage O.M."/>
            <person name="Pohl T."/>
            <person name="Merkel B.J."/>
            <person name="Hornburger P."/>
            <person name="Mueller R.-W."/>
            <person name="Bruemmer F."/>
            <person name="Labrenz M."/>
            <person name="Spormann A.M."/>
            <person name="Op den Camp H."/>
            <person name="Overmann J."/>
            <person name="Amann R."/>
            <person name="Jetten M.S.M."/>
            <person name="Mascher T."/>
            <person name="Medema M.H."/>
            <person name="Devos D.P."/>
            <person name="Kaster A.-K."/>
            <person name="Ovreas L."/>
            <person name="Rohde M."/>
            <person name="Galperin M.Y."/>
            <person name="Jogler C."/>
        </authorList>
    </citation>
    <scope>NUCLEOTIDE SEQUENCE [LARGE SCALE GENOMIC DNA]</scope>
    <source>
        <strain evidence="2 3">TBK1r</strain>
    </source>
</reference>
<organism evidence="2 3">
    <name type="scientific">Stieleria magnilauensis</name>
    <dbReference type="NCBI Taxonomy" id="2527963"/>
    <lineage>
        <taxon>Bacteria</taxon>
        <taxon>Pseudomonadati</taxon>
        <taxon>Planctomycetota</taxon>
        <taxon>Planctomycetia</taxon>
        <taxon>Pirellulales</taxon>
        <taxon>Pirellulaceae</taxon>
        <taxon>Stieleria</taxon>
    </lineage>
</organism>